<feature type="region of interest" description="Disordered" evidence="1">
    <location>
        <begin position="160"/>
        <end position="183"/>
    </location>
</feature>
<dbReference type="EnsemblFungi" id="EJT68237">
    <property type="protein sequence ID" value="EJT68237"/>
    <property type="gene ID" value="GGTG_14180"/>
</dbReference>
<reference evidence="3" key="5">
    <citation type="submission" date="2018-04" db="UniProtKB">
        <authorList>
            <consortium name="EnsemblFungi"/>
        </authorList>
    </citation>
    <scope>IDENTIFICATION</scope>
    <source>
        <strain evidence="3">R3-111a-1</strain>
    </source>
</reference>
<dbReference type="Proteomes" id="UP000006039">
    <property type="component" value="Unassembled WGS sequence"/>
</dbReference>
<keyword evidence="4" id="KW-1185">Reference proteome</keyword>
<dbReference type="RefSeq" id="XP_009230371.1">
    <property type="nucleotide sequence ID" value="XM_009232107.1"/>
</dbReference>
<reference evidence="3" key="4">
    <citation type="journal article" date="2015" name="G3 (Bethesda)">
        <title>Genome sequences of three phytopathogenic species of the Magnaporthaceae family of fungi.</title>
        <authorList>
            <person name="Okagaki L.H."/>
            <person name="Nunes C.C."/>
            <person name="Sailsbery J."/>
            <person name="Clay B."/>
            <person name="Brown D."/>
            <person name="John T."/>
            <person name="Oh Y."/>
            <person name="Young N."/>
            <person name="Fitzgerald M."/>
            <person name="Haas B.J."/>
            <person name="Zeng Q."/>
            <person name="Young S."/>
            <person name="Adiconis X."/>
            <person name="Fan L."/>
            <person name="Levin J.Z."/>
            <person name="Mitchell T.K."/>
            <person name="Okubara P.A."/>
            <person name="Farman M.L."/>
            <person name="Kohn L.M."/>
            <person name="Birren B."/>
            <person name="Ma L.-J."/>
            <person name="Dean R.A."/>
        </authorList>
    </citation>
    <scope>NUCLEOTIDE SEQUENCE</scope>
    <source>
        <strain evidence="3">R3-111a-1</strain>
    </source>
</reference>
<dbReference type="AlphaFoldDB" id="J3PKV8"/>
<gene>
    <name evidence="3" type="primary">20354638</name>
    <name evidence="2" type="ORF">GGTG_14180</name>
</gene>
<evidence type="ECO:0000313" key="3">
    <source>
        <dbReference type="EnsemblFungi" id="EJT68237"/>
    </source>
</evidence>
<proteinExistence type="predicted"/>
<accession>J3PKV8</accession>
<reference evidence="2" key="2">
    <citation type="submission" date="2010-07" db="EMBL/GenBank/DDBJ databases">
        <authorList>
            <consortium name="The Broad Institute Genome Sequencing Platform"/>
            <consortium name="Broad Institute Genome Sequencing Center for Infectious Disease"/>
            <person name="Ma L.-J."/>
            <person name="Dead R."/>
            <person name="Young S."/>
            <person name="Zeng Q."/>
            <person name="Koehrsen M."/>
            <person name="Alvarado L."/>
            <person name="Berlin A."/>
            <person name="Chapman S.B."/>
            <person name="Chen Z."/>
            <person name="Freedman E."/>
            <person name="Gellesch M."/>
            <person name="Goldberg J."/>
            <person name="Griggs A."/>
            <person name="Gujja S."/>
            <person name="Heilman E.R."/>
            <person name="Heiman D."/>
            <person name="Hepburn T."/>
            <person name="Howarth C."/>
            <person name="Jen D."/>
            <person name="Larson L."/>
            <person name="Mehta T."/>
            <person name="Neiman D."/>
            <person name="Pearson M."/>
            <person name="Roberts A."/>
            <person name="Saif S."/>
            <person name="Shea T."/>
            <person name="Shenoy N."/>
            <person name="Sisk P."/>
            <person name="Stolte C."/>
            <person name="Sykes S."/>
            <person name="Walk T."/>
            <person name="White J."/>
            <person name="Yandava C."/>
            <person name="Haas B."/>
            <person name="Nusbaum C."/>
            <person name="Birren B."/>
        </authorList>
    </citation>
    <scope>NUCLEOTIDE SEQUENCE</scope>
    <source>
        <strain evidence="2">R3-111a-1</strain>
    </source>
</reference>
<dbReference type="EMBL" id="GL385560">
    <property type="protein sequence ID" value="EJT68237.1"/>
    <property type="molecule type" value="Genomic_DNA"/>
</dbReference>
<evidence type="ECO:0000256" key="1">
    <source>
        <dbReference type="SAM" id="MobiDB-lite"/>
    </source>
</evidence>
<feature type="compositionally biased region" description="Basic and acidic residues" evidence="1">
    <location>
        <begin position="166"/>
        <end position="183"/>
    </location>
</feature>
<reference evidence="2" key="3">
    <citation type="submission" date="2010-09" db="EMBL/GenBank/DDBJ databases">
        <title>Annotation of Gaeumannomyces graminis var. tritici R3-111a-1.</title>
        <authorList>
            <consortium name="The Broad Institute Genome Sequencing Platform"/>
            <person name="Ma L.-J."/>
            <person name="Dead R."/>
            <person name="Young S.K."/>
            <person name="Zeng Q."/>
            <person name="Gargeya S."/>
            <person name="Fitzgerald M."/>
            <person name="Haas B."/>
            <person name="Abouelleil A."/>
            <person name="Alvarado L."/>
            <person name="Arachchi H.M."/>
            <person name="Berlin A."/>
            <person name="Brown A."/>
            <person name="Chapman S.B."/>
            <person name="Chen Z."/>
            <person name="Dunbar C."/>
            <person name="Freedman E."/>
            <person name="Gearin G."/>
            <person name="Gellesch M."/>
            <person name="Goldberg J."/>
            <person name="Griggs A."/>
            <person name="Gujja S."/>
            <person name="Heiman D."/>
            <person name="Howarth C."/>
            <person name="Larson L."/>
            <person name="Lui A."/>
            <person name="MacDonald P.J.P."/>
            <person name="Mehta T."/>
            <person name="Montmayeur A."/>
            <person name="Murphy C."/>
            <person name="Neiman D."/>
            <person name="Pearson M."/>
            <person name="Priest M."/>
            <person name="Roberts A."/>
            <person name="Saif S."/>
            <person name="Shea T."/>
            <person name="Shenoy N."/>
            <person name="Sisk P."/>
            <person name="Stolte C."/>
            <person name="Sykes S."/>
            <person name="Yandava C."/>
            <person name="Wortman J."/>
            <person name="Nusbaum C."/>
            <person name="Birren B."/>
        </authorList>
    </citation>
    <scope>NUCLEOTIDE SEQUENCE</scope>
    <source>
        <strain evidence="2">R3-111a-1</strain>
    </source>
</reference>
<evidence type="ECO:0000313" key="2">
    <source>
        <dbReference type="EMBL" id="EJT68237.1"/>
    </source>
</evidence>
<dbReference type="HOGENOM" id="CLU_1475245_0_0_1"/>
<organism evidence="2">
    <name type="scientific">Gaeumannomyces tritici (strain R3-111a-1)</name>
    <name type="common">Wheat and barley take-all root rot fungus</name>
    <name type="synonym">Gaeumannomyces graminis var. tritici</name>
    <dbReference type="NCBI Taxonomy" id="644352"/>
    <lineage>
        <taxon>Eukaryota</taxon>
        <taxon>Fungi</taxon>
        <taxon>Dikarya</taxon>
        <taxon>Ascomycota</taxon>
        <taxon>Pezizomycotina</taxon>
        <taxon>Sordariomycetes</taxon>
        <taxon>Sordariomycetidae</taxon>
        <taxon>Magnaporthales</taxon>
        <taxon>Magnaporthaceae</taxon>
        <taxon>Gaeumannomyces</taxon>
    </lineage>
</organism>
<reference evidence="4" key="1">
    <citation type="submission" date="2010-07" db="EMBL/GenBank/DDBJ databases">
        <title>The genome sequence of Gaeumannomyces graminis var. tritici strain R3-111a-1.</title>
        <authorList>
            <consortium name="The Broad Institute Genome Sequencing Platform"/>
            <person name="Ma L.-J."/>
            <person name="Dead R."/>
            <person name="Young S."/>
            <person name="Zeng Q."/>
            <person name="Koehrsen M."/>
            <person name="Alvarado L."/>
            <person name="Berlin A."/>
            <person name="Chapman S.B."/>
            <person name="Chen Z."/>
            <person name="Freedman E."/>
            <person name="Gellesch M."/>
            <person name="Goldberg J."/>
            <person name="Griggs A."/>
            <person name="Gujja S."/>
            <person name="Heilman E.R."/>
            <person name="Heiman D."/>
            <person name="Hepburn T."/>
            <person name="Howarth C."/>
            <person name="Jen D."/>
            <person name="Larson L."/>
            <person name="Mehta T."/>
            <person name="Neiman D."/>
            <person name="Pearson M."/>
            <person name="Roberts A."/>
            <person name="Saif S."/>
            <person name="Shea T."/>
            <person name="Shenoy N."/>
            <person name="Sisk P."/>
            <person name="Stolte C."/>
            <person name="Sykes S."/>
            <person name="Walk T."/>
            <person name="White J."/>
            <person name="Yandava C."/>
            <person name="Haas B."/>
            <person name="Nusbaum C."/>
            <person name="Birren B."/>
        </authorList>
    </citation>
    <scope>NUCLEOTIDE SEQUENCE [LARGE SCALE GENOMIC DNA]</scope>
    <source>
        <strain evidence="4">R3-111a-1</strain>
    </source>
</reference>
<name>J3PKV8_GAET3</name>
<evidence type="ECO:0000313" key="4">
    <source>
        <dbReference type="Proteomes" id="UP000006039"/>
    </source>
</evidence>
<dbReference type="GeneID" id="20354638"/>
<protein>
    <submittedName>
        <fullName evidence="2 3">Uncharacterized protein</fullName>
    </submittedName>
</protein>
<sequence>MLDTKDPLSDMIINIKNAGLLSLRIWRQVLGLSECKVATNLSGSLFHPSCRSHDAIKATLKHHSENELAMQSQFAGHVKKVLEELGGSQAAALVHLYRATPEQHGQCSKEGASDDLRAVWFEPFEPEMDGALSPRVLSTLRPLADDVHLGPMICRRSSRAMQGSLVRRETASEARRQTEHCGS</sequence>
<dbReference type="VEuPathDB" id="FungiDB:GGTG_14180"/>